<dbReference type="PANTHER" id="PTHR30002">
    <property type="entry name" value="EPOXYQUEUOSINE REDUCTASE"/>
    <property type="match status" value="1"/>
</dbReference>
<keyword evidence="2" id="KW-0963">Cytoplasm</keyword>
<evidence type="ECO:0000259" key="9">
    <source>
        <dbReference type="PROSITE" id="PS51379"/>
    </source>
</evidence>
<dbReference type="SUPFAM" id="SSF46548">
    <property type="entry name" value="alpha-helical ferredoxin"/>
    <property type="match status" value="1"/>
</dbReference>
<evidence type="ECO:0000256" key="3">
    <source>
        <dbReference type="ARBA" id="ARBA00022694"/>
    </source>
</evidence>
<protein>
    <recommendedName>
        <fullName evidence="9">4Fe-4S ferredoxin-type domain-containing protein</fullName>
    </recommendedName>
</protein>
<organism evidence="10">
    <name type="scientific">Vecturithrix granuli</name>
    <dbReference type="NCBI Taxonomy" id="1499967"/>
    <lineage>
        <taxon>Bacteria</taxon>
        <taxon>Candidatus Moduliflexota</taxon>
        <taxon>Candidatus Vecturitrichia</taxon>
        <taxon>Candidatus Vecturitrichales</taxon>
        <taxon>Candidatus Vecturitrichaceae</taxon>
        <taxon>Candidatus Vecturithrix</taxon>
    </lineage>
</organism>
<dbReference type="Gene3D" id="3.30.70.20">
    <property type="match status" value="1"/>
</dbReference>
<dbReference type="AlphaFoldDB" id="A0A081CAX7"/>
<evidence type="ECO:0000313" key="11">
    <source>
        <dbReference type="Proteomes" id="UP000030661"/>
    </source>
</evidence>
<keyword evidence="8" id="KW-0411">Iron-sulfur</keyword>
<evidence type="ECO:0000256" key="2">
    <source>
        <dbReference type="ARBA" id="ARBA00022490"/>
    </source>
</evidence>
<dbReference type="eggNOG" id="COG1600">
    <property type="taxonomic scope" value="Bacteria"/>
</dbReference>
<evidence type="ECO:0000256" key="5">
    <source>
        <dbReference type="ARBA" id="ARBA00022785"/>
    </source>
</evidence>
<sequence length="336" mass="37179">MNSDRIKAHALSLGFHLAGIAPAIRFTEADTYRAWLAMGYAGEMSYLVHNVEKRLDCRVLFPPARSVIVCGLSYHSSISAAAPVTSPERGWISRYAWGDDYHAVVKHKLLALLEFLRHETSATIEAKVCVDTVPLLERLHGYYAGLGWIGKNGALINQRYGSWFFLGEILLNLDLEYDSPAVEHCGNCTLCLDACPTVALVAPRTLDARRCLSYLSIEFKGAIPKELHSAFGKTVFGCDRCQEVCPWNQRAEAPGQPEFLPREGLYQPDLRWLSSLSADDFRKIFNNSPIMRTNLQGILRNTAIAISNTQICQPPLPLIKASVSCAANAAAIIRKA</sequence>
<dbReference type="Pfam" id="PF13484">
    <property type="entry name" value="Fer4_16"/>
    <property type="match status" value="1"/>
</dbReference>
<accession>A0A081CAX7</accession>
<dbReference type="PROSITE" id="PS51379">
    <property type="entry name" value="4FE4S_FER_2"/>
    <property type="match status" value="1"/>
</dbReference>
<dbReference type="Proteomes" id="UP000030661">
    <property type="component" value="Unassembled WGS sequence"/>
</dbReference>
<dbReference type="PROSITE" id="PS00198">
    <property type="entry name" value="4FE4S_FER_1"/>
    <property type="match status" value="1"/>
</dbReference>
<dbReference type="STRING" id="1499967.U27_02561"/>
<dbReference type="GO" id="GO:0052693">
    <property type="term" value="F:epoxyqueuosine reductase activity"/>
    <property type="evidence" value="ECO:0007669"/>
    <property type="project" value="TreeGrafter"/>
</dbReference>
<keyword evidence="4" id="KW-0479">Metal-binding</keyword>
<dbReference type="Pfam" id="PF08331">
    <property type="entry name" value="QueG_DUF1730"/>
    <property type="match status" value="1"/>
</dbReference>
<proteinExistence type="predicted"/>
<evidence type="ECO:0000256" key="4">
    <source>
        <dbReference type="ARBA" id="ARBA00022723"/>
    </source>
</evidence>
<dbReference type="InterPro" id="IPR017900">
    <property type="entry name" value="4Fe4S_Fe_S_CS"/>
</dbReference>
<gene>
    <name evidence="10" type="ORF">U27_02561</name>
</gene>
<evidence type="ECO:0000256" key="8">
    <source>
        <dbReference type="ARBA" id="ARBA00023014"/>
    </source>
</evidence>
<dbReference type="GO" id="GO:0008616">
    <property type="term" value="P:tRNA queuosine(34) biosynthetic process"/>
    <property type="evidence" value="ECO:0007669"/>
    <property type="project" value="UniProtKB-KW"/>
</dbReference>
<dbReference type="EMBL" id="DF820482">
    <property type="protein sequence ID" value="GAK61732.1"/>
    <property type="molecule type" value="Genomic_DNA"/>
</dbReference>
<dbReference type="GO" id="GO:0046872">
    <property type="term" value="F:metal ion binding"/>
    <property type="evidence" value="ECO:0007669"/>
    <property type="project" value="UniProtKB-KW"/>
</dbReference>
<dbReference type="InterPro" id="IPR017896">
    <property type="entry name" value="4Fe4S_Fe-S-bd"/>
</dbReference>
<keyword evidence="6" id="KW-0560">Oxidoreductase</keyword>
<evidence type="ECO:0000256" key="7">
    <source>
        <dbReference type="ARBA" id="ARBA00023004"/>
    </source>
</evidence>
<evidence type="ECO:0000256" key="6">
    <source>
        <dbReference type="ARBA" id="ARBA00023002"/>
    </source>
</evidence>
<evidence type="ECO:0000313" key="10">
    <source>
        <dbReference type="EMBL" id="GAK61732.1"/>
    </source>
</evidence>
<evidence type="ECO:0000256" key="1">
    <source>
        <dbReference type="ARBA" id="ARBA00022485"/>
    </source>
</evidence>
<dbReference type="PANTHER" id="PTHR30002:SF4">
    <property type="entry name" value="EPOXYQUEUOSINE REDUCTASE"/>
    <property type="match status" value="1"/>
</dbReference>
<keyword evidence="3" id="KW-0819">tRNA processing</keyword>
<dbReference type="HOGENOM" id="CLU_030790_0_1_0"/>
<dbReference type="NCBIfam" id="TIGR00276">
    <property type="entry name" value="tRNA epoxyqueuosine(34) reductase QueG"/>
    <property type="match status" value="1"/>
</dbReference>
<dbReference type="GO" id="GO:0051539">
    <property type="term" value="F:4 iron, 4 sulfur cluster binding"/>
    <property type="evidence" value="ECO:0007669"/>
    <property type="project" value="UniProtKB-KW"/>
</dbReference>
<name>A0A081CAX7_VECG1</name>
<keyword evidence="7" id="KW-0408">Iron</keyword>
<reference evidence="10" key="1">
    <citation type="journal article" date="2015" name="PeerJ">
        <title>First genomic representation of candidate bacterial phylum KSB3 points to enhanced environmental sensing as a trigger of wastewater bulking.</title>
        <authorList>
            <person name="Sekiguchi Y."/>
            <person name="Ohashi A."/>
            <person name="Parks D.H."/>
            <person name="Yamauchi T."/>
            <person name="Tyson G.W."/>
            <person name="Hugenholtz P."/>
        </authorList>
    </citation>
    <scope>NUCLEOTIDE SEQUENCE [LARGE SCALE GENOMIC DNA]</scope>
</reference>
<dbReference type="InterPro" id="IPR004453">
    <property type="entry name" value="QueG"/>
</dbReference>
<keyword evidence="5" id="KW-0671">Queuosine biosynthesis</keyword>
<keyword evidence="1" id="KW-0004">4Fe-4S</keyword>
<keyword evidence="11" id="KW-1185">Reference proteome</keyword>
<dbReference type="InterPro" id="IPR013542">
    <property type="entry name" value="QueG_DUF1730"/>
</dbReference>
<feature type="domain" description="4Fe-4S ferredoxin-type" evidence="9">
    <location>
        <begin position="173"/>
        <end position="205"/>
    </location>
</feature>